<keyword evidence="9" id="KW-1185">Reference proteome</keyword>
<gene>
    <name evidence="8" type="ORF">HNP84_008139</name>
</gene>
<feature type="transmembrane region" description="Helical" evidence="7">
    <location>
        <begin position="96"/>
        <end position="120"/>
    </location>
</feature>
<dbReference type="Proteomes" id="UP000578449">
    <property type="component" value="Unassembled WGS sequence"/>
</dbReference>
<dbReference type="RefSeq" id="WP_185055261.1">
    <property type="nucleotide sequence ID" value="NZ_BAABIX010000019.1"/>
</dbReference>
<feature type="transmembrane region" description="Helical" evidence="7">
    <location>
        <begin position="337"/>
        <end position="360"/>
    </location>
</feature>
<evidence type="ECO:0000256" key="1">
    <source>
        <dbReference type="ARBA" id="ARBA00004651"/>
    </source>
</evidence>
<proteinExistence type="inferred from homology"/>
<dbReference type="PIRSF" id="PIRSF004810">
    <property type="entry name" value="ChrA"/>
    <property type="match status" value="1"/>
</dbReference>
<reference evidence="8 9" key="1">
    <citation type="submission" date="2020-08" db="EMBL/GenBank/DDBJ databases">
        <title>Genomic Encyclopedia of Type Strains, Phase IV (KMG-IV): sequencing the most valuable type-strain genomes for metagenomic binning, comparative biology and taxonomic classification.</title>
        <authorList>
            <person name="Goeker M."/>
        </authorList>
    </citation>
    <scope>NUCLEOTIDE SEQUENCE [LARGE SCALE GENOMIC DNA]</scope>
    <source>
        <strain evidence="8 9">DSM 45615</strain>
    </source>
</reference>
<accession>A0A840PQX6</accession>
<comment type="caution">
    <text evidence="8">The sequence shown here is derived from an EMBL/GenBank/DDBJ whole genome shotgun (WGS) entry which is preliminary data.</text>
</comment>
<dbReference type="NCBIfam" id="TIGR00937">
    <property type="entry name" value="2A51"/>
    <property type="match status" value="1"/>
</dbReference>
<feature type="transmembrane region" description="Helical" evidence="7">
    <location>
        <begin position="158"/>
        <end position="188"/>
    </location>
</feature>
<comment type="similarity">
    <text evidence="2">Belongs to the chromate ion transporter (CHR) (TC 2.A.51) family.</text>
</comment>
<feature type="transmembrane region" description="Helical" evidence="7">
    <location>
        <begin position="415"/>
        <end position="437"/>
    </location>
</feature>
<name>A0A840PQX6_9ACTN</name>
<keyword evidence="5 7" id="KW-1133">Transmembrane helix</keyword>
<feature type="transmembrane region" description="Helical" evidence="7">
    <location>
        <begin position="229"/>
        <end position="250"/>
    </location>
</feature>
<feature type="transmembrane region" description="Helical" evidence="7">
    <location>
        <begin position="372"/>
        <end position="394"/>
    </location>
</feature>
<organism evidence="8 9">
    <name type="scientific">Thermocatellispora tengchongensis</name>
    <dbReference type="NCBI Taxonomy" id="1073253"/>
    <lineage>
        <taxon>Bacteria</taxon>
        <taxon>Bacillati</taxon>
        <taxon>Actinomycetota</taxon>
        <taxon>Actinomycetes</taxon>
        <taxon>Streptosporangiales</taxon>
        <taxon>Streptosporangiaceae</taxon>
        <taxon>Thermocatellispora</taxon>
    </lineage>
</organism>
<dbReference type="PANTHER" id="PTHR33567:SF3">
    <property type="entry name" value="CHROMATE ION TRANSPORTER (EUROFUNG)"/>
    <property type="match status" value="1"/>
</dbReference>
<evidence type="ECO:0000313" key="8">
    <source>
        <dbReference type="EMBL" id="MBB5138385.1"/>
    </source>
</evidence>
<keyword evidence="4 7" id="KW-0812">Transmembrane</keyword>
<feature type="transmembrane region" description="Helical" evidence="7">
    <location>
        <begin position="126"/>
        <end position="146"/>
    </location>
</feature>
<feature type="transmembrane region" description="Helical" evidence="7">
    <location>
        <begin position="443"/>
        <end position="460"/>
    </location>
</feature>
<evidence type="ECO:0000256" key="5">
    <source>
        <dbReference type="ARBA" id="ARBA00022989"/>
    </source>
</evidence>
<evidence type="ECO:0000256" key="7">
    <source>
        <dbReference type="SAM" id="Phobius"/>
    </source>
</evidence>
<evidence type="ECO:0000256" key="2">
    <source>
        <dbReference type="ARBA" id="ARBA00005262"/>
    </source>
</evidence>
<comment type="subcellular location">
    <subcellularLocation>
        <location evidence="1">Cell membrane</location>
        <topology evidence="1">Multi-pass membrane protein</topology>
    </subcellularLocation>
</comment>
<evidence type="ECO:0000256" key="3">
    <source>
        <dbReference type="ARBA" id="ARBA00022475"/>
    </source>
</evidence>
<keyword evidence="3" id="KW-1003">Cell membrane</keyword>
<dbReference type="GO" id="GO:0015109">
    <property type="term" value="F:chromate transmembrane transporter activity"/>
    <property type="evidence" value="ECO:0007669"/>
    <property type="project" value="InterPro"/>
</dbReference>
<feature type="transmembrane region" description="Helical" evidence="7">
    <location>
        <begin position="262"/>
        <end position="283"/>
    </location>
</feature>
<dbReference type="InterPro" id="IPR014047">
    <property type="entry name" value="Chr_Tranpt_l_chain"/>
</dbReference>
<dbReference type="InterPro" id="IPR003370">
    <property type="entry name" value="Chromate_transpt"/>
</dbReference>
<dbReference type="EMBL" id="JACHGN010000023">
    <property type="protein sequence ID" value="MBB5138385.1"/>
    <property type="molecule type" value="Genomic_DNA"/>
</dbReference>
<sequence>MTDSRQEPSSAGAVPAGDVIPFGQAVRAWFLISLQTFGGPAGQIAVMQRTLVEEKRWIGQQRFNHALNYCMLLPGPEAQQLAIYVGWLLNGTRGGLVAGTLFVLPGMLALLVLSAVYVIWQDTTVVTALFAGIAPAVLAIVAQAVIRVARRSLTHPAFVALAVAAFAALALFAVPFPVVIAVAALIGWTVRQLAPRAFQKGGGHGGDGGPAPLIPDDALHHARPSWRSAGTILAVGLAAWWLPVAAVALVTGTDSVFTTQGLFFSGTALVTFGGAYAVLAFVAQRAVETYAWLTPGEMVRGLALAETTPGPLIMVVQFVAFLGAYRDPGALTPWAGALLGALLTTWVTFVPCFLFIFLGAPYVERLRHNTAIGAALTGITAAVVGVIANLALYFAQHTLFATTRMETFGPLHLQVPDLASVNVLALVITTAALVMTFVLRWPMLRILGVCALLGIASLLLP</sequence>
<protein>
    <submittedName>
        <fullName evidence="8">Chromate transporter</fullName>
    </submittedName>
</protein>
<evidence type="ECO:0000256" key="6">
    <source>
        <dbReference type="ARBA" id="ARBA00023136"/>
    </source>
</evidence>
<dbReference type="Pfam" id="PF02417">
    <property type="entry name" value="Chromate_transp"/>
    <property type="match status" value="2"/>
</dbReference>
<dbReference type="AlphaFoldDB" id="A0A840PQX6"/>
<keyword evidence="6 7" id="KW-0472">Membrane</keyword>
<feature type="transmembrane region" description="Helical" evidence="7">
    <location>
        <begin position="303"/>
        <end position="325"/>
    </location>
</feature>
<evidence type="ECO:0000256" key="4">
    <source>
        <dbReference type="ARBA" id="ARBA00022692"/>
    </source>
</evidence>
<dbReference type="GO" id="GO:0005886">
    <property type="term" value="C:plasma membrane"/>
    <property type="evidence" value="ECO:0007669"/>
    <property type="project" value="UniProtKB-SubCell"/>
</dbReference>
<evidence type="ECO:0000313" key="9">
    <source>
        <dbReference type="Proteomes" id="UP000578449"/>
    </source>
</evidence>
<dbReference type="PANTHER" id="PTHR33567">
    <property type="entry name" value="CHROMATE ION TRANSPORTER (EUROFUNG)"/>
    <property type="match status" value="1"/>
</dbReference>